<dbReference type="EMBL" id="JACHIO010000006">
    <property type="protein sequence ID" value="MBB5063389.1"/>
    <property type="molecule type" value="Genomic_DNA"/>
</dbReference>
<protein>
    <submittedName>
        <fullName evidence="5">Outer membrane protein</fullName>
    </submittedName>
</protein>
<dbReference type="InterPro" id="IPR005632">
    <property type="entry name" value="Chaperone_Skp"/>
</dbReference>
<gene>
    <name evidence="5" type="ORF">HDF15_001731</name>
</gene>
<evidence type="ECO:0000256" key="1">
    <source>
        <dbReference type="ARBA" id="ARBA00009091"/>
    </source>
</evidence>
<comment type="similarity">
    <text evidence="1">Belongs to the Skp family.</text>
</comment>
<evidence type="ECO:0000256" key="4">
    <source>
        <dbReference type="SAM" id="SignalP"/>
    </source>
</evidence>
<feature type="compositionally biased region" description="Low complexity" evidence="3">
    <location>
        <begin position="198"/>
        <end position="208"/>
    </location>
</feature>
<name>A0A7W7ZPI4_9BACT</name>
<dbReference type="PANTHER" id="PTHR35089">
    <property type="entry name" value="CHAPERONE PROTEIN SKP"/>
    <property type="match status" value="1"/>
</dbReference>
<dbReference type="Proteomes" id="UP000584867">
    <property type="component" value="Unassembled WGS sequence"/>
</dbReference>
<accession>A0A7W7ZPI4</accession>
<organism evidence="5 6">
    <name type="scientific">Granulicella mallensis</name>
    <dbReference type="NCBI Taxonomy" id="940614"/>
    <lineage>
        <taxon>Bacteria</taxon>
        <taxon>Pseudomonadati</taxon>
        <taxon>Acidobacteriota</taxon>
        <taxon>Terriglobia</taxon>
        <taxon>Terriglobales</taxon>
        <taxon>Acidobacteriaceae</taxon>
        <taxon>Granulicella</taxon>
    </lineage>
</organism>
<dbReference type="GO" id="GO:0005829">
    <property type="term" value="C:cytosol"/>
    <property type="evidence" value="ECO:0007669"/>
    <property type="project" value="TreeGrafter"/>
</dbReference>
<feature type="signal peptide" evidence="4">
    <location>
        <begin position="1"/>
        <end position="22"/>
    </location>
</feature>
<evidence type="ECO:0000313" key="5">
    <source>
        <dbReference type="EMBL" id="MBB5063389.1"/>
    </source>
</evidence>
<dbReference type="AlphaFoldDB" id="A0A7W7ZPI4"/>
<dbReference type="InterPro" id="IPR024930">
    <property type="entry name" value="Skp_dom_sf"/>
</dbReference>
<evidence type="ECO:0000313" key="6">
    <source>
        <dbReference type="Proteomes" id="UP000584867"/>
    </source>
</evidence>
<feature type="chain" id="PRO_5030927757" evidence="4">
    <location>
        <begin position="23"/>
        <end position="219"/>
    </location>
</feature>
<evidence type="ECO:0000256" key="3">
    <source>
        <dbReference type="SAM" id="MobiDB-lite"/>
    </source>
</evidence>
<comment type="caution">
    <text evidence="5">The sequence shown here is derived from an EMBL/GenBank/DDBJ whole genome shotgun (WGS) entry which is preliminary data.</text>
</comment>
<sequence length="219" mass="22827">MNRTLVFATALAAGLATTNLFAQAPAAPAAAPAAAAAAPQAIPAKVAIIAFEQVVVATNEGQRAVAEVQKKYEPKKSQIETQGAEVDSLKKQLQALPASASDDQRASLIKSIDVKDKALQRDAEDAQNSYQSDLQEAFGKVEQKVGQTAVKYAQDNGFTLLLNRSGNPQVPDPILWFAQTTDISQAVVNAYNVSSGVAAPAPSAPSAVHHTTPAAAPKK</sequence>
<dbReference type="PANTHER" id="PTHR35089:SF1">
    <property type="entry name" value="CHAPERONE PROTEIN SKP"/>
    <property type="match status" value="1"/>
</dbReference>
<reference evidence="5 6" key="1">
    <citation type="submission" date="2020-08" db="EMBL/GenBank/DDBJ databases">
        <title>Genomic Encyclopedia of Type Strains, Phase IV (KMG-V): Genome sequencing to study the core and pangenomes of soil and plant-associated prokaryotes.</title>
        <authorList>
            <person name="Whitman W."/>
        </authorList>
    </citation>
    <scope>NUCLEOTIDE SEQUENCE [LARGE SCALE GENOMIC DNA]</scope>
    <source>
        <strain evidence="5 6">X5P3</strain>
    </source>
</reference>
<dbReference type="SUPFAM" id="SSF111384">
    <property type="entry name" value="OmpH-like"/>
    <property type="match status" value="1"/>
</dbReference>
<evidence type="ECO:0000256" key="2">
    <source>
        <dbReference type="ARBA" id="ARBA00022729"/>
    </source>
</evidence>
<dbReference type="Gene3D" id="3.30.910.20">
    <property type="entry name" value="Skp domain"/>
    <property type="match status" value="1"/>
</dbReference>
<proteinExistence type="inferred from homology"/>
<dbReference type="Pfam" id="PF03938">
    <property type="entry name" value="OmpH"/>
    <property type="match status" value="1"/>
</dbReference>
<keyword evidence="2 4" id="KW-0732">Signal</keyword>
<dbReference type="GO" id="GO:0050821">
    <property type="term" value="P:protein stabilization"/>
    <property type="evidence" value="ECO:0007669"/>
    <property type="project" value="TreeGrafter"/>
</dbReference>
<dbReference type="RefSeq" id="WP_184254532.1">
    <property type="nucleotide sequence ID" value="NZ_JACHIO010000006.1"/>
</dbReference>
<feature type="region of interest" description="Disordered" evidence="3">
    <location>
        <begin position="198"/>
        <end position="219"/>
    </location>
</feature>
<dbReference type="SMART" id="SM00935">
    <property type="entry name" value="OmpH"/>
    <property type="match status" value="1"/>
</dbReference>
<dbReference type="GO" id="GO:0051082">
    <property type="term" value="F:unfolded protein binding"/>
    <property type="evidence" value="ECO:0007669"/>
    <property type="project" value="InterPro"/>
</dbReference>